<protein>
    <submittedName>
        <fullName evidence="2">Uncharacterized protein</fullName>
    </submittedName>
</protein>
<dbReference type="ExpressionAtlas" id="A5BU84">
    <property type="expression patterns" value="baseline and differential"/>
</dbReference>
<evidence type="ECO:0000256" key="1">
    <source>
        <dbReference type="SAM" id="MobiDB-lite"/>
    </source>
</evidence>
<accession>A5BU84</accession>
<feature type="region of interest" description="Disordered" evidence="1">
    <location>
        <begin position="1"/>
        <end position="102"/>
    </location>
</feature>
<organism evidence="2">
    <name type="scientific">Vitis vinifera</name>
    <name type="common">Grape</name>
    <dbReference type="NCBI Taxonomy" id="29760"/>
    <lineage>
        <taxon>Eukaryota</taxon>
        <taxon>Viridiplantae</taxon>
        <taxon>Streptophyta</taxon>
        <taxon>Embryophyta</taxon>
        <taxon>Tracheophyta</taxon>
        <taxon>Spermatophyta</taxon>
        <taxon>Magnoliopsida</taxon>
        <taxon>eudicotyledons</taxon>
        <taxon>Gunneridae</taxon>
        <taxon>Pentapetalae</taxon>
        <taxon>rosids</taxon>
        <taxon>Vitales</taxon>
        <taxon>Vitaceae</taxon>
        <taxon>Viteae</taxon>
        <taxon>Vitis</taxon>
    </lineage>
</organism>
<dbReference type="AlphaFoldDB" id="A5BU84"/>
<feature type="compositionally biased region" description="Basic and acidic residues" evidence="1">
    <location>
        <begin position="59"/>
        <end position="71"/>
    </location>
</feature>
<reference evidence="2" key="1">
    <citation type="journal article" date="2007" name="PLoS ONE">
        <title>The first genome sequence of an elite grapevine cultivar (Pinot noir Vitis vinifera L.): coping with a highly heterozygous genome.</title>
        <authorList>
            <person name="Velasco R."/>
            <person name="Zharkikh A."/>
            <person name="Troggio M."/>
            <person name="Cartwright D.A."/>
            <person name="Cestaro A."/>
            <person name="Pruss D."/>
            <person name="Pindo M."/>
            <person name="FitzGerald L.M."/>
            <person name="Vezzulli S."/>
            <person name="Reid J."/>
            <person name="Malacarne G."/>
            <person name="Iliev D."/>
            <person name="Coppola G."/>
            <person name="Wardell B."/>
            <person name="Micheletti D."/>
            <person name="Macalma T."/>
            <person name="Facci M."/>
            <person name="Mitchell J.T."/>
            <person name="Perazzolli M."/>
            <person name="Eldredge G."/>
            <person name="Gatto P."/>
            <person name="Oyzerski R."/>
            <person name="Moretto M."/>
            <person name="Gutin N."/>
            <person name="Stefanini M."/>
            <person name="Chen Y."/>
            <person name="Segala C."/>
            <person name="Davenport C."/>
            <person name="Dematte L."/>
            <person name="Mraz A."/>
            <person name="Battilana J."/>
            <person name="Stormo K."/>
            <person name="Costa F."/>
            <person name="Tao Q."/>
            <person name="Si-Ammour A."/>
            <person name="Harkins T."/>
            <person name="Lackey A."/>
            <person name="Perbost C."/>
            <person name="Taillon B."/>
            <person name="Stella A."/>
            <person name="Solovyev V."/>
            <person name="Fawcett J.A."/>
            <person name="Sterck L."/>
            <person name="Vandepoele K."/>
            <person name="Grando S.M."/>
            <person name="Toppo S."/>
            <person name="Moser C."/>
            <person name="Lanchbury J."/>
            <person name="Bogden R."/>
            <person name="Skolnick M."/>
            <person name="Sgaramella V."/>
            <person name="Bhatnagar S.K."/>
            <person name="Fontana P."/>
            <person name="Gutin A."/>
            <person name="Van de Peer Y."/>
            <person name="Salamini F."/>
            <person name="Viola R."/>
        </authorList>
    </citation>
    <scope>NUCLEOTIDE SEQUENCE</scope>
</reference>
<dbReference type="EMBL" id="AM471335">
    <property type="protein sequence ID" value="CAN79333.1"/>
    <property type="molecule type" value="Genomic_DNA"/>
</dbReference>
<gene>
    <name evidence="2" type="ORF">VITISV_031993</name>
</gene>
<name>A5BU84_VITVI</name>
<feature type="compositionally biased region" description="Basic and acidic residues" evidence="1">
    <location>
        <begin position="20"/>
        <end position="29"/>
    </location>
</feature>
<proteinExistence type="predicted"/>
<feature type="compositionally biased region" description="Basic and acidic residues" evidence="1">
    <location>
        <begin position="1"/>
        <end position="12"/>
    </location>
</feature>
<dbReference type="OrthoDB" id="1912868at2759"/>
<evidence type="ECO:0000313" key="2">
    <source>
        <dbReference type="EMBL" id="CAN79333.1"/>
    </source>
</evidence>
<sequence length="137" mass="15166">MNKEERAMEAALRRSGHGVVVKEERRPEAPCDDDEGCRDKAAAKVKPSPPRDFLSVGADKTKSSSPRREDLNCSSVQLPAISKMERSISSAEPDSGASSSSHKDQVSIVFHLLFMKQFRHFQPKDDDVGIFITSHLV</sequence>
<feature type="compositionally biased region" description="Low complexity" evidence="1">
    <location>
        <begin position="87"/>
        <end position="100"/>
    </location>
</feature>